<evidence type="ECO:0000313" key="2">
    <source>
        <dbReference type="Proteomes" id="UP000006671"/>
    </source>
</evidence>
<dbReference type="EMBL" id="GG738873">
    <property type="protein sequence ID" value="EFC43419.1"/>
    <property type="molecule type" value="Genomic_DNA"/>
</dbReference>
<dbReference type="AlphaFoldDB" id="D2VHX9"/>
<dbReference type="Proteomes" id="UP000006671">
    <property type="component" value="Unassembled WGS sequence"/>
</dbReference>
<keyword evidence="2" id="KW-1185">Reference proteome</keyword>
<evidence type="ECO:0000313" key="1">
    <source>
        <dbReference type="EMBL" id="EFC43419.1"/>
    </source>
</evidence>
<reference evidence="1 2" key="1">
    <citation type="journal article" date="2010" name="Cell">
        <title>The genome of Naegleria gruberi illuminates early eukaryotic versatility.</title>
        <authorList>
            <person name="Fritz-Laylin L.K."/>
            <person name="Prochnik S.E."/>
            <person name="Ginger M.L."/>
            <person name="Dacks J.B."/>
            <person name="Carpenter M.L."/>
            <person name="Field M.C."/>
            <person name="Kuo A."/>
            <person name="Paredez A."/>
            <person name="Chapman J."/>
            <person name="Pham J."/>
            <person name="Shu S."/>
            <person name="Neupane R."/>
            <person name="Cipriano M."/>
            <person name="Mancuso J."/>
            <person name="Tu H."/>
            <person name="Salamov A."/>
            <person name="Lindquist E."/>
            <person name="Shapiro H."/>
            <person name="Lucas S."/>
            <person name="Grigoriev I.V."/>
            <person name="Cande W.Z."/>
            <person name="Fulton C."/>
            <person name="Rokhsar D.S."/>
            <person name="Dawson S.C."/>
        </authorList>
    </citation>
    <scope>NUCLEOTIDE SEQUENCE [LARGE SCALE GENOMIC DNA]</scope>
    <source>
        <strain evidence="1 2">NEG-M</strain>
    </source>
</reference>
<name>D2VHX9_NAEGR</name>
<dbReference type="GeneID" id="8853077"/>
<protein>
    <submittedName>
        <fullName evidence="1">Predicted protein</fullName>
    </submittedName>
</protein>
<accession>D2VHX9</accession>
<sequence length="114" mass="12596">MNDGGWTLLNEILYLESLLSSIPLPSASNLLSADLTTYTQKPIRLTSVISSNLLKDFKGSFNTVKAGFGLRCSVGADDPTMDPVLNYLCQINNRNGLNTYVAATFSSYVKYWLY</sequence>
<gene>
    <name evidence="1" type="ORF">NAEGRDRAFT_68483</name>
</gene>
<dbReference type="InParanoid" id="D2VHX9"/>
<dbReference type="RefSeq" id="XP_002676163.1">
    <property type="nucleotide sequence ID" value="XM_002676117.1"/>
</dbReference>
<proteinExistence type="predicted"/>
<organism evidence="2">
    <name type="scientific">Naegleria gruberi</name>
    <name type="common">Amoeba</name>
    <dbReference type="NCBI Taxonomy" id="5762"/>
    <lineage>
        <taxon>Eukaryota</taxon>
        <taxon>Discoba</taxon>
        <taxon>Heterolobosea</taxon>
        <taxon>Tetramitia</taxon>
        <taxon>Eutetramitia</taxon>
        <taxon>Vahlkampfiidae</taxon>
        <taxon>Naegleria</taxon>
    </lineage>
</organism>
<dbReference type="VEuPathDB" id="AmoebaDB:NAEGRDRAFT_68483"/>
<dbReference type="KEGG" id="ngr:NAEGRDRAFT_68483"/>